<sequence>MSQSSGTNSATSAISLAAITAGAVAAAVVIMSIGSIVTIISIGASINPGSQQTASNFIDSNDGIQNVAVLPVAMQATNTGNFYKVNKKNNKNKSFYIDAILREESHTISPDSEQNNIEPKQQQPKLSIKGNHVFASLNAEETHAELAAA</sequence>
<evidence type="ECO:0000313" key="2">
    <source>
        <dbReference type="Proteomes" id="UP001597206"/>
    </source>
</evidence>
<comment type="caution">
    <text evidence="1">The sequence shown here is derived from an EMBL/GenBank/DDBJ whole genome shotgun (WGS) entry which is preliminary data.</text>
</comment>
<accession>A0ABW3P9G5</accession>
<evidence type="ECO:0000313" key="1">
    <source>
        <dbReference type="EMBL" id="MFD1121400.1"/>
    </source>
</evidence>
<proteinExistence type="predicted"/>
<dbReference type="RefSeq" id="WP_379030143.1">
    <property type="nucleotide sequence ID" value="NZ_JBHTLN010000001.1"/>
</dbReference>
<dbReference type="Proteomes" id="UP001597206">
    <property type="component" value="Unassembled WGS sequence"/>
</dbReference>
<gene>
    <name evidence="1" type="ORF">ACFQ2T_02710</name>
</gene>
<reference evidence="2" key="1">
    <citation type="journal article" date="2019" name="Int. J. Syst. Evol. Microbiol.">
        <title>The Global Catalogue of Microorganisms (GCM) 10K type strain sequencing project: providing services to taxonomists for standard genome sequencing and annotation.</title>
        <authorList>
            <consortium name="The Broad Institute Genomics Platform"/>
            <consortium name="The Broad Institute Genome Sequencing Center for Infectious Disease"/>
            <person name="Wu L."/>
            <person name="Ma J."/>
        </authorList>
    </citation>
    <scope>NUCLEOTIDE SEQUENCE [LARGE SCALE GENOMIC DNA]</scope>
    <source>
        <strain evidence="2">CCUG 58411</strain>
    </source>
</reference>
<protein>
    <submittedName>
        <fullName evidence="1">Uncharacterized protein</fullName>
    </submittedName>
</protein>
<dbReference type="EMBL" id="JBHTLN010000001">
    <property type="protein sequence ID" value="MFD1121400.1"/>
    <property type="molecule type" value="Genomic_DNA"/>
</dbReference>
<name>A0ABW3P9G5_9PROT</name>
<keyword evidence="2" id="KW-1185">Reference proteome</keyword>
<organism evidence="1 2">
    <name type="scientific">Methylophilus flavus</name>
    <dbReference type="NCBI Taxonomy" id="640084"/>
    <lineage>
        <taxon>Bacteria</taxon>
        <taxon>Pseudomonadati</taxon>
        <taxon>Pseudomonadota</taxon>
        <taxon>Betaproteobacteria</taxon>
        <taxon>Nitrosomonadales</taxon>
        <taxon>Methylophilaceae</taxon>
        <taxon>Methylophilus</taxon>
    </lineage>
</organism>